<dbReference type="EMBL" id="WIXE01011166">
    <property type="protein sequence ID" value="KAK5976991.1"/>
    <property type="molecule type" value="Genomic_DNA"/>
</dbReference>
<gene>
    <name evidence="2" type="ORF">GCK32_010491</name>
</gene>
<sequence>MNSPCDHLKEFHLYLWIAKYDRTKPMRCHNPGKVLPISLGQSRRQIQLTVRIHSDRSQEAASPSSLRNAVKPQPLHSTGEIPTR</sequence>
<proteinExistence type="predicted"/>
<accession>A0AAN8FD69</accession>
<protein>
    <submittedName>
        <fullName evidence="2">Uncharacterized protein</fullName>
    </submittedName>
</protein>
<evidence type="ECO:0000313" key="2">
    <source>
        <dbReference type="EMBL" id="KAK5976991.1"/>
    </source>
</evidence>
<comment type="caution">
    <text evidence="2">The sequence shown here is derived from an EMBL/GenBank/DDBJ whole genome shotgun (WGS) entry which is preliminary data.</text>
</comment>
<dbReference type="AlphaFoldDB" id="A0AAN8FD69"/>
<reference evidence="2 3" key="1">
    <citation type="submission" date="2019-10" db="EMBL/GenBank/DDBJ databases">
        <title>Assembly and Annotation for the nematode Trichostrongylus colubriformis.</title>
        <authorList>
            <person name="Martin J."/>
        </authorList>
    </citation>
    <scope>NUCLEOTIDE SEQUENCE [LARGE SCALE GENOMIC DNA]</scope>
    <source>
        <strain evidence="2">G859</strain>
        <tissue evidence="2">Whole worm</tissue>
    </source>
</reference>
<organism evidence="2 3">
    <name type="scientific">Trichostrongylus colubriformis</name>
    <name type="common">Black scour worm</name>
    <dbReference type="NCBI Taxonomy" id="6319"/>
    <lineage>
        <taxon>Eukaryota</taxon>
        <taxon>Metazoa</taxon>
        <taxon>Ecdysozoa</taxon>
        <taxon>Nematoda</taxon>
        <taxon>Chromadorea</taxon>
        <taxon>Rhabditida</taxon>
        <taxon>Rhabditina</taxon>
        <taxon>Rhabditomorpha</taxon>
        <taxon>Strongyloidea</taxon>
        <taxon>Trichostrongylidae</taxon>
        <taxon>Trichostrongylus</taxon>
    </lineage>
</organism>
<dbReference type="Proteomes" id="UP001331761">
    <property type="component" value="Unassembled WGS sequence"/>
</dbReference>
<keyword evidence="3" id="KW-1185">Reference proteome</keyword>
<evidence type="ECO:0000256" key="1">
    <source>
        <dbReference type="SAM" id="MobiDB-lite"/>
    </source>
</evidence>
<name>A0AAN8FD69_TRICO</name>
<evidence type="ECO:0000313" key="3">
    <source>
        <dbReference type="Proteomes" id="UP001331761"/>
    </source>
</evidence>
<feature type="region of interest" description="Disordered" evidence="1">
    <location>
        <begin position="53"/>
        <end position="84"/>
    </location>
</feature>